<evidence type="ECO:0000256" key="3">
    <source>
        <dbReference type="PROSITE-ProRule" id="PRU00023"/>
    </source>
</evidence>
<dbReference type="PRINTS" id="PR01415">
    <property type="entry name" value="ANKYRIN"/>
</dbReference>
<evidence type="ECO:0000313" key="6">
    <source>
        <dbReference type="Proteomes" id="UP000195570"/>
    </source>
</evidence>
<keyword evidence="6" id="KW-1185">Reference proteome</keyword>
<feature type="repeat" description="ANK" evidence="3">
    <location>
        <begin position="83"/>
        <end position="115"/>
    </location>
</feature>
<accession>A0A1G4IFI9</accession>
<feature type="region of interest" description="Disordered" evidence="4">
    <location>
        <begin position="165"/>
        <end position="208"/>
    </location>
</feature>
<dbReference type="PROSITE" id="PS50088">
    <property type="entry name" value="ANK_REPEAT"/>
    <property type="match status" value="2"/>
</dbReference>
<feature type="repeat" description="ANK" evidence="3">
    <location>
        <begin position="50"/>
        <end position="82"/>
    </location>
</feature>
<keyword evidence="1" id="KW-0677">Repeat</keyword>
<name>A0A1G4IFI9_TRYEQ</name>
<dbReference type="AlphaFoldDB" id="A0A1G4IFI9"/>
<dbReference type="SUPFAM" id="SSF48403">
    <property type="entry name" value="Ankyrin repeat"/>
    <property type="match status" value="1"/>
</dbReference>
<evidence type="ECO:0000313" key="5">
    <source>
        <dbReference type="EMBL" id="SCU71157.1"/>
    </source>
</evidence>
<dbReference type="InterPro" id="IPR036770">
    <property type="entry name" value="Ankyrin_rpt-contain_sf"/>
</dbReference>
<dbReference type="PROSITE" id="PS50297">
    <property type="entry name" value="ANK_REP_REGION"/>
    <property type="match status" value="2"/>
</dbReference>
<organism evidence="5 6">
    <name type="scientific">Trypanosoma equiperdum</name>
    <dbReference type="NCBI Taxonomy" id="5694"/>
    <lineage>
        <taxon>Eukaryota</taxon>
        <taxon>Discoba</taxon>
        <taxon>Euglenozoa</taxon>
        <taxon>Kinetoplastea</taxon>
        <taxon>Metakinetoplastina</taxon>
        <taxon>Trypanosomatida</taxon>
        <taxon>Trypanosomatidae</taxon>
        <taxon>Trypanosoma</taxon>
    </lineage>
</organism>
<dbReference type="InterPro" id="IPR050776">
    <property type="entry name" value="Ank_Repeat/CDKN_Inhibitor"/>
</dbReference>
<dbReference type="RefSeq" id="XP_067081863.1">
    <property type="nucleotide sequence ID" value="XM_067225762.1"/>
</dbReference>
<dbReference type="Pfam" id="PF13637">
    <property type="entry name" value="Ank_4"/>
    <property type="match status" value="1"/>
</dbReference>
<dbReference type="GeneID" id="92376677"/>
<reference evidence="5" key="1">
    <citation type="submission" date="2016-09" db="EMBL/GenBank/DDBJ databases">
        <authorList>
            <person name="Hebert L."/>
            <person name="Moumen B."/>
        </authorList>
    </citation>
    <scope>NUCLEOTIDE SEQUENCE [LARGE SCALE GENOMIC DNA]</scope>
    <source>
        <strain evidence="5">OVI</strain>
    </source>
</reference>
<gene>
    <name evidence="5" type="ORF">TEOVI_000273700</name>
</gene>
<evidence type="ECO:0000256" key="4">
    <source>
        <dbReference type="SAM" id="MobiDB-lite"/>
    </source>
</evidence>
<comment type="caution">
    <text evidence="5">The sequence shown here is derived from an EMBL/GenBank/DDBJ whole genome shotgun (WGS) entry which is preliminary data.</text>
</comment>
<dbReference type="Gene3D" id="1.25.40.20">
    <property type="entry name" value="Ankyrin repeat-containing domain"/>
    <property type="match status" value="2"/>
</dbReference>
<dbReference type="Pfam" id="PF13857">
    <property type="entry name" value="Ank_5"/>
    <property type="match status" value="1"/>
</dbReference>
<dbReference type="PANTHER" id="PTHR24201">
    <property type="entry name" value="ANK_REP_REGION DOMAIN-CONTAINING PROTEIN"/>
    <property type="match status" value="1"/>
</dbReference>
<dbReference type="Proteomes" id="UP000195570">
    <property type="component" value="Unassembled WGS sequence"/>
</dbReference>
<protein>
    <submittedName>
        <fullName evidence="5">Ankyrin repeats (3 copies), putative</fullName>
    </submittedName>
</protein>
<sequence>MADDEPEYREAANPIEAFIDCARYDEPGDAEALRTLLSNSPSFLNSQDEQGRTALHVAAANGRLKVLETLLGYNPTPDVPNNEGNTALHFAALNNQTAAARLLLRHGWRASARNAFNKTPIQLIYGKQFEDMELLLLGHDDELEQFSGQASQAARGPAVVNEATVQQQPAVEAERATNAEQPRVNPVQKEQESDPTTLLGSVGVDEIE</sequence>
<dbReference type="SMART" id="SM00248">
    <property type="entry name" value="ANK"/>
    <property type="match status" value="2"/>
</dbReference>
<keyword evidence="2 3" id="KW-0040">ANK repeat</keyword>
<dbReference type="EMBL" id="CZPT02001585">
    <property type="protein sequence ID" value="SCU71157.1"/>
    <property type="molecule type" value="Genomic_DNA"/>
</dbReference>
<evidence type="ECO:0000256" key="2">
    <source>
        <dbReference type="ARBA" id="ARBA00023043"/>
    </source>
</evidence>
<evidence type="ECO:0000256" key="1">
    <source>
        <dbReference type="ARBA" id="ARBA00022737"/>
    </source>
</evidence>
<dbReference type="InterPro" id="IPR002110">
    <property type="entry name" value="Ankyrin_rpt"/>
</dbReference>
<proteinExistence type="predicted"/>
<dbReference type="VEuPathDB" id="TriTrypDB:TEOVI_000273700"/>